<organism evidence="1 2">
    <name type="scientific">Labrys okinawensis</name>
    <dbReference type="NCBI Taxonomy" id="346911"/>
    <lineage>
        <taxon>Bacteria</taxon>
        <taxon>Pseudomonadati</taxon>
        <taxon>Pseudomonadota</taxon>
        <taxon>Alphaproteobacteria</taxon>
        <taxon>Hyphomicrobiales</taxon>
        <taxon>Xanthobacteraceae</taxon>
        <taxon>Labrys</taxon>
    </lineage>
</organism>
<dbReference type="InterPro" id="IPR024091">
    <property type="entry name" value="LnmK-like_bifun_acyl/decarbox"/>
</dbReference>
<accession>A0A2S9Q3L2</accession>
<dbReference type="OrthoDB" id="7875571at2"/>
<sequence length="283" mass="31100">MNVPFLIDRSLAREPQKAQAGLGPVLLGMPHLALNGLSETWLLKELGHRHWLMLAQMAGRSVPDFRDAAGAPVYAAFRSVEVCEAAFERARENDVLHIRSALSRISRTQTLSRHELAIGGEIIGSVTLTSVFVHRRSGSSNHSIARIEVADLPPFDPAIRPVRASPVSCSDTGASYGRLKFTPCPSQDFNGAGFLYFTSFQTFADRTEWALTPDLARSSLLQDRRIDYCGNIDPGESIDVTLSQPKIQDGTVCCSCRIERSNDAVLLALIRTSRRFSNTNVVC</sequence>
<protein>
    <recommendedName>
        <fullName evidence="3">DNA gyrase</fullName>
    </recommendedName>
</protein>
<evidence type="ECO:0008006" key="3">
    <source>
        <dbReference type="Google" id="ProtNLM"/>
    </source>
</evidence>
<dbReference type="AlphaFoldDB" id="A0A2S9Q3L2"/>
<dbReference type="NCBIfam" id="TIGR04099">
    <property type="entry name" value="biosn_Pnap_2097"/>
    <property type="match status" value="1"/>
</dbReference>
<evidence type="ECO:0000313" key="2">
    <source>
        <dbReference type="Proteomes" id="UP000237682"/>
    </source>
</evidence>
<name>A0A2S9Q3L2_9HYPH</name>
<dbReference type="Gene3D" id="3.10.129.10">
    <property type="entry name" value="Hotdog Thioesterase"/>
    <property type="match status" value="1"/>
</dbReference>
<dbReference type="NCBIfam" id="TIGR04098">
    <property type="entry name" value="LnmK_bifunc"/>
    <property type="match status" value="1"/>
</dbReference>
<gene>
    <name evidence="1" type="ORF">C5L14_29185</name>
</gene>
<dbReference type="Proteomes" id="UP000237682">
    <property type="component" value="Unassembled WGS sequence"/>
</dbReference>
<keyword evidence="2" id="KW-1185">Reference proteome</keyword>
<dbReference type="EMBL" id="PUEJ01000017">
    <property type="protein sequence ID" value="PRH83943.1"/>
    <property type="molecule type" value="Genomic_DNA"/>
</dbReference>
<reference evidence="1 2" key="1">
    <citation type="submission" date="2018-02" db="EMBL/GenBank/DDBJ databases">
        <title>Whole genome sequencing of endophytic bacterium.</title>
        <authorList>
            <person name="Eedara R."/>
            <person name="Podile A.R."/>
        </authorList>
    </citation>
    <scope>NUCLEOTIDE SEQUENCE [LARGE SCALE GENOMIC DNA]</scope>
    <source>
        <strain evidence="1 2">RP1T</strain>
    </source>
</reference>
<proteinExistence type="predicted"/>
<comment type="caution">
    <text evidence="1">The sequence shown here is derived from an EMBL/GenBank/DDBJ whole genome shotgun (WGS) entry which is preliminary data.</text>
</comment>
<evidence type="ECO:0000313" key="1">
    <source>
        <dbReference type="EMBL" id="PRH83943.1"/>
    </source>
</evidence>